<evidence type="ECO:0000259" key="1">
    <source>
        <dbReference type="PROSITE" id="PS51787"/>
    </source>
</evidence>
<dbReference type="InterPro" id="IPR003111">
    <property type="entry name" value="Lon_prtase_N"/>
</dbReference>
<dbReference type="Gene3D" id="1.10.4060.10">
    <property type="entry name" value="BPP1347 like domain"/>
    <property type="match status" value="1"/>
</dbReference>
<dbReference type="EMBL" id="MSLT01000012">
    <property type="protein sequence ID" value="OUD14385.1"/>
    <property type="molecule type" value="Genomic_DNA"/>
</dbReference>
<evidence type="ECO:0000313" key="2">
    <source>
        <dbReference type="EMBL" id="OUD14385.1"/>
    </source>
</evidence>
<proteinExistence type="predicted"/>
<dbReference type="AlphaFoldDB" id="A0A251X8X3"/>
<dbReference type="PROSITE" id="PS51787">
    <property type="entry name" value="LON_N"/>
    <property type="match status" value="1"/>
</dbReference>
<organism evidence="2 3">
    <name type="scientific">Thioflexithrix psekupsensis</name>
    <dbReference type="NCBI Taxonomy" id="1570016"/>
    <lineage>
        <taxon>Bacteria</taxon>
        <taxon>Pseudomonadati</taxon>
        <taxon>Pseudomonadota</taxon>
        <taxon>Gammaproteobacteria</taxon>
        <taxon>Thiotrichales</taxon>
        <taxon>Thioflexithrix</taxon>
    </lineage>
</organism>
<name>A0A251X8X3_9GAMM</name>
<dbReference type="Gene3D" id="2.30.130.40">
    <property type="entry name" value="LON domain-like"/>
    <property type="match status" value="1"/>
</dbReference>
<sequence length="201" mass="23043">MSKNDVELTVPLFPLHTVLFPGGIVPLRIFEPRYLDMVSHCLRTDSPFGVCLIQEGSELDHQVQIHDTGTLAKIIHWDRRADGLLGIDAQGQQRFRVLSRRTLSNQLIEARVKLLADDPVQELPHLFEELADILAHLLKQLDKHYCSLLNIDYRSANWVSHRLSELLPLPLKQRQQLLELDNALKRLVLLQESVAIMKLRG</sequence>
<dbReference type="InterPro" id="IPR015947">
    <property type="entry name" value="PUA-like_sf"/>
</dbReference>
<dbReference type="RefSeq" id="WP_086488164.1">
    <property type="nucleotide sequence ID" value="NZ_MSLT01000012.1"/>
</dbReference>
<gene>
    <name evidence="2" type="ORF">TPSD3_08715</name>
</gene>
<dbReference type="PANTHER" id="PTHR46732:SF8">
    <property type="entry name" value="ATP-DEPENDENT PROTEASE LA (LON) DOMAIN PROTEIN"/>
    <property type="match status" value="1"/>
</dbReference>
<protein>
    <submittedName>
        <fullName evidence="2">Peptidase S16</fullName>
    </submittedName>
</protein>
<dbReference type="Proteomes" id="UP000194798">
    <property type="component" value="Unassembled WGS sequence"/>
</dbReference>
<comment type="caution">
    <text evidence="2">The sequence shown here is derived from an EMBL/GenBank/DDBJ whole genome shotgun (WGS) entry which is preliminary data.</text>
</comment>
<dbReference type="OrthoDB" id="8558970at2"/>
<dbReference type="InterPro" id="IPR046336">
    <property type="entry name" value="Lon_prtase_N_sf"/>
</dbReference>
<dbReference type="SUPFAM" id="SSF88697">
    <property type="entry name" value="PUA domain-like"/>
    <property type="match status" value="1"/>
</dbReference>
<feature type="domain" description="Lon N-terminal" evidence="1">
    <location>
        <begin position="7"/>
        <end position="198"/>
    </location>
</feature>
<dbReference type="SMART" id="SM00464">
    <property type="entry name" value="LON"/>
    <property type="match status" value="1"/>
</dbReference>
<dbReference type="Pfam" id="PF02190">
    <property type="entry name" value="LON_substr_bdg"/>
    <property type="match status" value="1"/>
</dbReference>
<keyword evidence="3" id="KW-1185">Reference proteome</keyword>
<dbReference type="PANTHER" id="PTHR46732">
    <property type="entry name" value="ATP-DEPENDENT PROTEASE LA (LON) DOMAIN PROTEIN"/>
    <property type="match status" value="1"/>
</dbReference>
<reference evidence="2 3" key="1">
    <citation type="submission" date="2016-12" db="EMBL/GenBank/DDBJ databases">
        <title>Thioflexothrix psekupsii D3 genome sequencing and assembly.</title>
        <authorList>
            <person name="Fomenkov A."/>
            <person name="Vincze T."/>
            <person name="Grabovich M."/>
            <person name="Anton B.P."/>
            <person name="Dubinina G."/>
            <person name="Orlova M."/>
            <person name="Belousova E."/>
            <person name="Roberts R.J."/>
        </authorList>
    </citation>
    <scope>NUCLEOTIDE SEQUENCE [LARGE SCALE GENOMIC DNA]</scope>
    <source>
        <strain evidence="2">D3</strain>
    </source>
</reference>
<evidence type="ECO:0000313" key="3">
    <source>
        <dbReference type="Proteomes" id="UP000194798"/>
    </source>
</evidence>
<accession>A0A251X8X3</accession>